<dbReference type="InterPro" id="IPR013538">
    <property type="entry name" value="ASHA1/2-like_C"/>
</dbReference>
<keyword evidence="4" id="KW-1185">Reference proteome</keyword>
<feature type="domain" description="Activator of Hsp90 ATPase homologue 1/2-like C-terminal" evidence="2">
    <location>
        <begin position="12"/>
        <end position="138"/>
    </location>
</feature>
<dbReference type="Proteomes" id="UP000252081">
    <property type="component" value="Unassembled WGS sequence"/>
</dbReference>
<accession>A0A366L4Z5</accession>
<protein>
    <submittedName>
        <fullName evidence="3">SRPBCC domain-containing protein</fullName>
    </submittedName>
</protein>
<evidence type="ECO:0000313" key="3">
    <source>
        <dbReference type="EMBL" id="RBQ08896.1"/>
    </source>
</evidence>
<comment type="caution">
    <text evidence="3">The sequence shown here is derived from an EMBL/GenBank/DDBJ whole genome shotgun (WGS) entry which is preliminary data.</text>
</comment>
<sequence>MEKIEFKTSINSPAKKVWDVLFGEKTYPQWTAVFAEGSRVETDWKKGSKALFLDGKGDGMVAVIRENIPDKYMSVKHIGEIKDGKEELQDWGESLENYTLNEKDGKTELLIDMGITKEWIEYFNETWPKALDKVKEIAEKQHDHIET</sequence>
<dbReference type="AlphaFoldDB" id="A0A366L4Z5"/>
<reference evidence="3 4" key="1">
    <citation type="submission" date="2018-07" db="EMBL/GenBank/DDBJ databases">
        <title>A draft genome of a endophytic bacteria, a new species of Pedobacter.</title>
        <authorList>
            <person name="Zhang Z.D."/>
            <person name="Chen Z.J."/>
        </authorList>
    </citation>
    <scope>NUCLEOTIDE SEQUENCE [LARGE SCALE GENOMIC DNA]</scope>
    <source>
        <strain evidence="3 4">RS10</strain>
    </source>
</reference>
<dbReference type="RefSeq" id="WP_113948554.1">
    <property type="nucleotide sequence ID" value="NZ_QNQU01000006.1"/>
</dbReference>
<evidence type="ECO:0000256" key="1">
    <source>
        <dbReference type="ARBA" id="ARBA00006817"/>
    </source>
</evidence>
<dbReference type="SUPFAM" id="SSF55961">
    <property type="entry name" value="Bet v1-like"/>
    <property type="match status" value="1"/>
</dbReference>
<dbReference type="Gene3D" id="3.30.530.20">
    <property type="match status" value="1"/>
</dbReference>
<dbReference type="Pfam" id="PF08327">
    <property type="entry name" value="AHSA1"/>
    <property type="match status" value="1"/>
</dbReference>
<proteinExistence type="inferred from homology"/>
<dbReference type="InterPro" id="IPR023393">
    <property type="entry name" value="START-like_dom_sf"/>
</dbReference>
<organism evidence="3 4">
    <name type="scientific">Pedobacter miscanthi</name>
    <dbReference type="NCBI Taxonomy" id="2259170"/>
    <lineage>
        <taxon>Bacteria</taxon>
        <taxon>Pseudomonadati</taxon>
        <taxon>Bacteroidota</taxon>
        <taxon>Sphingobacteriia</taxon>
        <taxon>Sphingobacteriales</taxon>
        <taxon>Sphingobacteriaceae</taxon>
        <taxon>Pedobacter</taxon>
    </lineage>
</organism>
<gene>
    <name evidence="3" type="ORF">DRW42_09380</name>
</gene>
<evidence type="ECO:0000313" key="4">
    <source>
        <dbReference type="Proteomes" id="UP000252081"/>
    </source>
</evidence>
<comment type="similarity">
    <text evidence="1">Belongs to the AHA1 family.</text>
</comment>
<dbReference type="OrthoDB" id="384974at2"/>
<evidence type="ECO:0000259" key="2">
    <source>
        <dbReference type="Pfam" id="PF08327"/>
    </source>
</evidence>
<dbReference type="EMBL" id="QNQU01000006">
    <property type="protein sequence ID" value="RBQ08896.1"/>
    <property type="molecule type" value="Genomic_DNA"/>
</dbReference>
<name>A0A366L4Z5_9SPHI</name>